<organism evidence="1 2">
    <name type="scientific">Streptomyces roseolus</name>
    <dbReference type="NCBI Taxonomy" id="67358"/>
    <lineage>
        <taxon>Bacteria</taxon>
        <taxon>Bacillati</taxon>
        <taxon>Actinomycetota</taxon>
        <taxon>Actinomycetes</taxon>
        <taxon>Kitasatosporales</taxon>
        <taxon>Streptomycetaceae</taxon>
        <taxon>Streptomyces</taxon>
    </lineage>
</organism>
<protein>
    <submittedName>
        <fullName evidence="1">Uncharacterized protein</fullName>
    </submittedName>
</protein>
<comment type="caution">
    <text evidence="1">The sequence shown here is derived from an EMBL/GenBank/DDBJ whole genome shotgun (WGS) entry which is preliminary data.</text>
</comment>
<dbReference type="RefSeq" id="WP_319007584.1">
    <property type="nucleotide sequence ID" value="NZ_JAWJZF010000167.1"/>
</dbReference>
<evidence type="ECO:0000313" key="2">
    <source>
        <dbReference type="Proteomes" id="UP001278571"/>
    </source>
</evidence>
<proteinExistence type="predicted"/>
<keyword evidence="2" id="KW-1185">Reference proteome</keyword>
<reference evidence="1 2" key="1">
    <citation type="submission" date="2023-10" db="EMBL/GenBank/DDBJ databases">
        <authorList>
            <person name="Wang X.X."/>
        </authorList>
    </citation>
    <scope>NUCLEOTIDE SEQUENCE [LARGE SCALE GENOMIC DNA]</scope>
    <source>
        <strain evidence="1 2">NBRC 12816</strain>
    </source>
</reference>
<dbReference type="Proteomes" id="UP001278571">
    <property type="component" value="Unassembled WGS sequence"/>
</dbReference>
<accession>A0ABU4JZR5</accession>
<sequence length="130" mass="14909">MRAEITSEMALMLGIEPQPRRTCSRLAGRWLAAWRLFETACFSNADGRTPESVERAAELVRVMVKAYESYQEYPSVGYLAWMYDGRRSPTRRRVRSSGRPARWRRCGRGSRMTTSRAGCGHWREPCSGPC</sequence>
<evidence type="ECO:0000313" key="1">
    <source>
        <dbReference type="EMBL" id="MDX2290994.1"/>
    </source>
</evidence>
<gene>
    <name evidence="1" type="ORF">R2363_02225</name>
</gene>
<dbReference type="EMBL" id="JAWJZF010000167">
    <property type="protein sequence ID" value="MDX2290994.1"/>
    <property type="molecule type" value="Genomic_DNA"/>
</dbReference>
<name>A0ABU4JZR5_9ACTN</name>